<proteinExistence type="predicted"/>
<evidence type="ECO:0000313" key="2">
    <source>
        <dbReference type="Proteomes" id="UP000645390"/>
    </source>
</evidence>
<gene>
    <name evidence="1" type="ORF">GCM10008119_35770</name>
</gene>
<protein>
    <submittedName>
        <fullName evidence="1">Uncharacterized protein</fullName>
    </submittedName>
</protein>
<accession>A0ABQ2BLX6</accession>
<keyword evidence="2" id="KW-1185">Reference proteome</keyword>
<name>A0ABQ2BLX6_9SPHI</name>
<sequence length="105" mass="12211">MHGWDFTEDLKEPKYASWDDLLSSKLVDPKAIHLQLDADNNFHVGNYDYESKSPPQVKRYNLDDLVFVDYRSSADSWRHLAGRQGYVVISKSEKKQIDFIVTVMS</sequence>
<reference evidence="2" key="1">
    <citation type="journal article" date="2019" name="Int. J. Syst. Evol. Microbiol.">
        <title>The Global Catalogue of Microorganisms (GCM) 10K type strain sequencing project: providing services to taxonomists for standard genome sequencing and annotation.</title>
        <authorList>
            <consortium name="The Broad Institute Genomics Platform"/>
            <consortium name="The Broad Institute Genome Sequencing Center for Infectious Disease"/>
            <person name="Wu L."/>
            <person name="Ma J."/>
        </authorList>
    </citation>
    <scope>NUCLEOTIDE SEQUENCE [LARGE SCALE GENOMIC DNA]</scope>
    <source>
        <strain evidence="2">CCM 8939</strain>
    </source>
</reference>
<evidence type="ECO:0000313" key="1">
    <source>
        <dbReference type="EMBL" id="GGI29064.1"/>
    </source>
</evidence>
<dbReference type="Proteomes" id="UP000645390">
    <property type="component" value="Unassembled WGS sequence"/>
</dbReference>
<comment type="caution">
    <text evidence="1">The sequence shown here is derived from an EMBL/GenBank/DDBJ whole genome shotgun (WGS) entry which is preliminary data.</text>
</comment>
<dbReference type="EMBL" id="BMDJ01000013">
    <property type="protein sequence ID" value="GGI29064.1"/>
    <property type="molecule type" value="Genomic_DNA"/>
</dbReference>
<organism evidence="1 2">
    <name type="scientific">Pedobacter mendelii</name>
    <dbReference type="NCBI Taxonomy" id="1908240"/>
    <lineage>
        <taxon>Bacteria</taxon>
        <taxon>Pseudomonadati</taxon>
        <taxon>Bacteroidota</taxon>
        <taxon>Sphingobacteriia</taxon>
        <taxon>Sphingobacteriales</taxon>
        <taxon>Sphingobacteriaceae</taxon>
        <taxon>Pedobacter</taxon>
    </lineage>
</organism>